<dbReference type="STRING" id="33036.HMPREF3200_00722"/>
<evidence type="ECO:0000256" key="5">
    <source>
        <dbReference type="HAMAP-Rule" id="MF_00362"/>
    </source>
</evidence>
<keyword evidence="5" id="KW-0694">RNA-binding</keyword>
<comment type="caution">
    <text evidence="6">The sequence shown here is derived from an EMBL/GenBank/DDBJ whole genome shotgun (WGS) entry which is preliminary data.</text>
</comment>
<dbReference type="InterPro" id="IPR022973">
    <property type="entry name" value="Ribosomal_uL10_bac"/>
</dbReference>
<dbReference type="HAMAP" id="MF_00362">
    <property type="entry name" value="Ribosomal_uL10"/>
    <property type="match status" value="1"/>
</dbReference>
<evidence type="ECO:0000256" key="1">
    <source>
        <dbReference type="ARBA" id="ARBA00008889"/>
    </source>
</evidence>
<sequence length="215" mass="23934">MGRKSYIPTDVGSFNLPNVGIFIYLPKPIGGETVSEKAIAAKQLVVDEIKEKIENAKSVTLVGFDRMDVKEITDLRNKFRESESEYKVYKNTMMRFAFQELGYDQLIDELKGSNALIFSNEDLVNGPKVAVDYTKEGDEQKEKLVLKAGLVEGNYQTGDQMMAIATLPPTEVLHSMLANVLQAPIRRLAGDLNNTLAKIAYALDAVREKKEQAGE</sequence>
<dbReference type="InterPro" id="IPR043141">
    <property type="entry name" value="Ribosomal_uL10-like_sf"/>
</dbReference>
<dbReference type="SUPFAM" id="SSF160369">
    <property type="entry name" value="Ribosomal protein L10-like"/>
    <property type="match status" value="1"/>
</dbReference>
<dbReference type="Proteomes" id="UP000070383">
    <property type="component" value="Unassembled WGS sequence"/>
</dbReference>
<dbReference type="PANTHER" id="PTHR11560">
    <property type="entry name" value="39S RIBOSOMAL PROTEIN L10, MITOCHONDRIAL"/>
    <property type="match status" value="1"/>
</dbReference>
<proteinExistence type="inferred from homology"/>
<reference evidence="7" key="1">
    <citation type="submission" date="2016-01" db="EMBL/GenBank/DDBJ databases">
        <authorList>
            <person name="Mitreva M."/>
            <person name="Pepin K.H."/>
            <person name="Mihindukulasuriya K.A."/>
            <person name="Fulton R."/>
            <person name="Fronick C."/>
            <person name="O'Laughlin M."/>
            <person name="Miner T."/>
            <person name="Herter B."/>
            <person name="Rosa B.A."/>
            <person name="Cordes M."/>
            <person name="Tomlinson C."/>
            <person name="Wollam A."/>
            <person name="Palsikar V.B."/>
            <person name="Mardis E.R."/>
            <person name="Wilson R.K."/>
        </authorList>
    </citation>
    <scope>NUCLEOTIDE SEQUENCE [LARGE SCALE GENOMIC DNA]</scope>
    <source>
        <strain evidence="7">MJR8151</strain>
    </source>
</reference>
<evidence type="ECO:0000256" key="4">
    <source>
        <dbReference type="ARBA" id="ARBA00035202"/>
    </source>
</evidence>
<protein>
    <recommendedName>
        <fullName evidence="4 5">Large ribosomal subunit protein uL10</fullName>
    </recommendedName>
</protein>
<evidence type="ECO:0000313" key="7">
    <source>
        <dbReference type="Proteomes" id="UP000070383"/>
    </source>
</evidence>
<dbReference type="PATRIC" id="fig|33036.3.peg.718"/>
<dbReference type="CDD" id="cd05797">
    <property type="entry name" value="Ribosomal_L10"/>
    <property type="match status" value="1"/>
</dbReference>
<keyword evidence="2 5" id="KW-0689">Ribosomal protein</keyword>
<dbReference type="NCBIfam" id="NF000955">
    <property type="entry name" value="PRK00099.1-1"/>
    <property type="match status" value="1"/>
</dbReference>
<evidence type="ECO:0000256" key="2">
    <source>
        <dbReference type="ARBA" id="ARBA00022980"/>
    </source>
</evidence>
<evidence type="ECO:0000256" key="3">
    <source>
        <dbReference type="ARBA" id="ARBA00023274"/>
    </source>
</evidence>
<dbReference type="GO" id="GO:0006412">
    <property type="term" value="P:translation"/>
    <property type="evidence" value="ECO:0007669"/>
    <property type="project" value="UniProtKB-UniRule"/>
</dbReference>
<evidence type="ECO:0000313" key="6">
    <source>
        <dbReference type="EMBL" id="KWZ78519.1"/>
    </source>
</evidence>
<dbReference type="GO" id="GO:0005840">
    <property type="term" value="C:ribosome"/>
    <property type="evidence" value="ECO:0007669"/>
    <property type="project" value="UniProtKB-KW"/>
</dbReference>
<comment type="function">
    <text evidence="5">Forms part of the ribosomal stalk, playing a central role in the interaction of the ribosome with GTP-bound translation factors.</text>
</comment>
<keyword evidence="3 5" id="KW-0687">Ribonucleoprotein</keyword>
<keyword evidence="7" id="KW-1185">Reference proteome</keyword>
<dbReference type="AlphaFoldDB" id="A0A133KG30"/>
<dbReference type="GO" id="GO:0070180">
    <property type="term" value="F:large ribosomal subunit rRNA binding"/>
    <property type="evidence" value="ECO:0007669"/>
    <property type="project" value="UniProtKB-UniRule"/>
</dbReference>
<comment type="subunit">
    <text evidence="5">Part of the ribosomal stalk of the 50S ribosomal subunit. The N-terminus interacts with L11 and the large rRNA to form the base of the stalk. The C-terminus forms an elongated spine to which L12 dimers bind in a sequential fashion forming a multimeric L10(L12)X complex.</text>
</comment>
<comment type="similarity">
    <text evidence="1 5">Belongs to the universal ribosomal protein uL10 family.</text>
</comment>
<organism evidence="6 7">
    <name type="scientific">Anaerococcus tetradius</name>
    <dbReference type="NCBI Taxonomy" id="33036"/>
    <lineage>
        <taxon>Bacteria</taxon>
        <taxon>Bacillati</taxon>
        <taxon>Bacillota</taxon>
        <taxon>Tissierellia</taxon>
        <taxon>Tissierellales</taxon>
        <taxon>Peptoniphilaceae</taxon>
        <taxon>Anaerococcus</taxon>
    </lineage>
</organism>
<name>A0A133KG30_9FIRM</name>
<dbReference type="Gene3D" id="3.30.70.1730">
    <property type="match status" value="1"/>
</dbReference>
<dbReference type="InterPro" id="IPR001790">
    <property type="entry name" value="Ribosomal_uL10"/>
</dbReference>
<gene>
    <name evidence="5" type="primary">rplJ</name>
    <name evidence="6" type="ORF">HMPREF3200_00722</name>
</gene>
<dbReference type="InterPro" id="IPR047865">
    <property type="entry name" value="Ribosomal_uL10_bac_type"/>
</dbReference>
<dbReference type="EMBL" id="LRPM01000024">
    <property type="protein sequence ID" value="KWZ78519.1"/>
    <property type="molecule type" value="Genomic_DNA"/>
</dbReference>
<dbReference type="Gene3D" id="6.10.250.290">
    <property type="match status" value="1"/>
</dbReference>
<dbReference type="Pfam" id="PF00466">
    <property type="entry name" value="Ribosomal_L10"/>
    <property type="match status" value="1"/>
</dbReference>
<accession>A0A133KG30</accession>
<keyword evidence="5" id="KW-0699">rRNA-binding</keyword>
<dbReference type="GO" id="GO:1990904">
    <property type="term" value="C:ribonucleoprotein complex"/>
    <property type="evidence" value="ECO:0007669"/>
    <property type="project" value="UniProtKB-KW"/>
</dbReference>